<dbReference type="Pfam" id="PF02145">
    <property type="entry name" value="Rap_GAP"/>
    <property type="match status" value="1"/>
</dbReference>
<dbReference type="EnsemblMetazoa" id="PHUM268890-RA">
    <property type="protein sequence ID" value="PHUM268890-PA"/>
    <property type="gene ID" value="PHUM268890"/>
</dbReference>
<feature type="compositionally biased region" description="Polar residues" evidence="3">
    <location>
        <begin position="432"/>
        <end position="441"/>
    </location>
</feature>
<sequence>MVVLPPSGGYWLDGDAEINSSPSPSSSSWPPPSASERTQNAFVRTHHLETDDVAKSYRKFFLDKEHFNFLGHDEVLGPALMSMKTESVGDVEHTRILLRLKTGTFHELLPSSCLPRPSPQAWGKLINENLNVPNWQPIYCPQGSKLVTAYDEHVLVSNYKFGILYQKKKQISEEELFGNRISSSTFDEFLEILGNRIRLRDHKGYRGGLDTQFGQTGDETVYEVFQQKEIMFHVSTLLPFTEGDPQQLQRKRHIGNDIVAIVFQEENTPFCPDMIASHFLHVFIIVQPLNNGQEYKVCVTARDDVPDFGPALPSPSIFKKGPEFKNFLLAKLINAETAAYKSEKFSKLELRTRSSLLQSLADELRNKSREFLGGENSTNLDTNKMDNGNGGSSRFIDTVKKALTTRVRSHSENNLQNQIPTVTSKKPPAIPETTTFTTSGKSVGLGRIKKSAPGSPVSSPDLNPRQNPSESDDSSLNSIDLHYADSDTGLESMSSAETTLKFCVGCSEGELLRQEVTKLKCDKLDLLRQNVACQRDLKTLREKELQLQLDLSSASKEILRLRELLKDYSAESGGGGPK</sequence>
<dbReference type="STRING" id="121224.E0VKR9"/>
<proteinExistence type="predicted"/>
<evidence type="ECO:0000259" key="4">
    <source>
        <dbReference type="PROSITE" id="PS50085"/>
    </source>
</evidence>
<keyword evidence="1" id="KW-0343">GTPase activation</keyword>
<dbReference type="OrthoDB" id="2499658at2759"/>
<reference evidence="5" key="2">
    <citation type="submission" date="2007-04" db="EMBL/GenBank/DDBJ databases">
        <title>The genome of the human body louse.</title>
        <authorList>
            <consortium name="The Human Body Louse Genome Consortium"/>
            <person name="Kirkness E."/>
            <person name="Walenz B."/>
            <person name="Hass B."/>
            <person name="Bruggner R."/>
            <person name="Strausberg R."/>
        </authorList>
    </citation>
    <scope>NUCLEOTIDE SEQUENCE</scope>
    <source>
        <strain evidence="5">USDA</strain>
    </source>
</reference>
<dbReference type="InterPro" id="IPR035974">
    <property type="entry name" value="Rap/Ran-GAP_sf"/>
</dbReference>
<dbReference type="eggNOG" id="KOG3686">
    <property type="taxonomic scope" value="Eukaryota"/>
</dbReference>
<dbReference type="VEuPathDB" id="VectorBase:PHUM268890"/>
<evidence type="ECO:0000313" key="6">
    <source>
        <dbReference type="EnsemblMetazoa" id="PHUM268890-PA"/>
    </source>
</evidence>
<dbReference type="FunFam" id="3.40.50.11210:FF:000001">
    <property type="entry name" value="Ral GTPase-activating protein subunit alpha-1 isoform 1"/>
    <property type="match status" value="1"/>
</dbReference>
<accession>E0VKR9</accession>
<keyword evidence="7" id="KW-1185">Reference proteome</keyword>
<feature type="compositionally biased region" description="Polar residues" evidence="3">
    <location>
        <begin position="412"/>
        <end position="424"/>
    </location>
</feature>
<dbReference type="OMA" id="WRCTSTE"/>
<gene>
    <name evidence="6" type="primary">8235596</name>
    <name evidence="5" type="ORF">Phum_PHUM268890</name>
</gene>
<evidence type="ECO:0000256" key="2">
    <source>
        <dbReference type="SAM" id="Coils"/>
    </source>
</evidence>
<dbReference type="RefSeq" id="XP_002426713.1">
    <property type="nucleotide sequence ID" value="XM_002426668.1"/>
</dbReference>
<feature type="region of interest" description="Disordered" evidence="3">
    <location>
        <begin position="408"/>
        <end position="480"/>
    </location>
</feature>
<dbReference type="GeneID" id="8235596"/>
<protein>
    <submittedName>
        <fullName evidence="5 6">Rap1 GTPase-activating protein, putative</fullName>
    </submittedName>
</protein>
<dbReference type="Gene3D" id="3.40.50.11210">
    <property type="entry name" value="Rap/Ran-GAP"/>
    <property type="match status" value="1"/>
</dbReference>
<dbReference type="EMBL" id="DS235250">
    <property type="protein sequence ID" value="EEB13975.1"/>
    <property type="molecule type" value="Genomic_DNA"/>
</dbReference>
<evidence type="ECO:0000256" key="1">
    <source>
        <dbReference type="ARBA" id="ARBA00022468"/>
    </source>
</evidence>
<dbReference type="AlphaFoldDB" id="E0VKR9"/>
<dbReference type="GO" id="GO:0051056">
    <property type="term" value="P:regulation of small GTPase mediated signal transduction"/>
    <property type="evidence" value="ECO:0007669"/>
    <property type="project" value="InterPro"/>
</dbReference>
<dbReference type="Gene3D" id="6.10.140.210">
    <property type="match status" value="1"/>
</dbReference>
<reference evidence="6" key="3">
    <citation type="submission" date="2021-02" db="UniProtKB">
        <authorList>
            <consortium name="EnsemblMetazoa"/>
        </authorList>
    </citation>
    <scope>IDENTIFICATION</scope>
    <source>
        <strain evidence="6">USDA</strain>
    </source>
</reference>
<dbReference type="InterPro" id="IPR050989">
    <property type="entry name" value="Rap1_Ran_GAP"/>
</dbReference>
<evidence type="ECO:0000313" key="5">
    <source>
        <dbReference type="EMBL" id="EEB13975.1"/>
    </source>
</evidence>
<dbReference type="GO" id="GO:0005737">
    <property type="term" value="C:cytoplasm"/>
    <property type="evidence" value="ECO:0007669"/>
    <property type="project" value="TreeGrafter"/>
</dbReference>
<dbReference type="PROSITE" id="PS50085">
    <property type="entry name" value="RAPGAP"/>
    <property type="match status" value="1"/>
</dbReference>
<dbReference type="PANTHER" id="PTHR15711:SF32">
    <property type="entry name" value="RAP GTPASE ACTIVATING PROTEIN 1, ISOFORM H"/>
    <property type="match status" value="1"/>
</dbReference>
<feature type="coiled-coil region" evidence="2">
    <location>
        <begin position="537"/>
        <end position="571"/>
    </location>
</feature>
<dbReference type="GO" id="GO:0005096">
    <property type="term" value="F:GTPase activator activity"/>
    <property type="evidence" value="ECO:0007669"/>
    <property type="project" value="UniProtKB-KW"/>
</dbReference>
<organism>
    <name type="scientific">Pediculus humanus subsp. corporis</name>
    <name type="common">Body louse</name>
    <dbReference type="NCBI Taxonomy" id="121224"/>
    <lineage>
        <taxon>Eukaryota</taxon>
        <taxon>Metazoa</taxon>
        <taxon>Ecdysozoa</taxon>
        <taxon>Arthropoda</taxon>
        <taxon>Hexapoda</taxon>
        <taxon>Insecta</taxon>
        <taxon>Pterygota</taxon>
        <taxon>Neoptera</taxon>
        <taxon>Paraneoptera</taxon>
        <taxon>Psocodea</taxon>
        <taxon>Troctomorpha</taxon>
        <taxon>Phthiraptera</taxon>
        <taxon>Anoplura</taxon>
        <taxon>Pediculidae</taxon>
        <taxon>Pediculus</taxon>
    </lineage>
</organism>
<keyword evidence="2" id="KW-0175">Coiled coil</keyword>
<dbReference type="EMBL" id="AAZO01003106">
    <property type="status" value="NOT_ANNOTATED_CDS"/>
    <property type="molecule type" value="Genomic_DNA"/>
</dbReference>
<evidence type="ECO:0000256" key="3">
    <source>
        <dbReference type="SAM" id="MobiDB-lite"/>
    </source>
</evidence>
<dbReference type="FunCoup" id="E0VKR9">
    <property type="interactions" value="93"/>
</dbReference>
<dbReference type="KEGG" id="phu:Phum_PHUM268890"/>
<dbReference type="PANTHER" id="PTHR15711">
    <property type="entry name" value="RAP GTPASE-ACTIVATING PROTEIN"/>
    <property type="match status" value="1"/>
</dbReference>
<feature type="compositionally biased region" description="Polar residues" evidence="3">
    <location>
        <begin position="456"/>
        <end position="478"/>
    </location>
</feature>
<dbReference type="CTD" id="8235596"/>
<dbReference type="Pfam" id="PF21022">
    <property type="entry name" value="Rap-GAP_dimer"/>
    <property type="match status" value="1"/>
</dbReference>
<dbReference type="InParanoid" id="E0VKR9"/>
<reference evidence="5" key="1">
    <citation type="submission" date="2007-04" db="EMBL/GenBank/DDBJ databases">
        <title>Annotation of Pediculus humanus corporis strain USDA.</title>
        <authorList>
            <person name="Kirkness E."/>
            <person name="Hannick L."/>
            <person name="Hass B."/>
            <person name="Bruggner R."/>
            <person name="Lawson D."/>
            <person name="Bidwell S."/>
            <person name="Joardar V."/>
            <person name="Caler E."/>
            <person name="Walenz B."/>
            <person name="Inman J."/>
            <person name="Schobel S."/>
            <person name="Galinsky K."/>
            <person name="Amedeo P."/>
            <person name="Strausberg R."/>
        </authorList>
    </citation>
    <scope>NUCLEOTIDE SEQUENCE</scope>
    <source>
        <strain evidence="5">USDA</strain>
    </source>
</reference>
<evidence type="ECO:0000313" key="7">
    <source>
        <dbReference type="Proteomes" id="UP000009046"/>
    </source>
</evidence>
<dbReference type="InterPro" id="IPR000331">
    <property type="entry name" value="Rap/Ran_GAP_dom"/>
</dbReference>
<feature type="region of interest" description="Disordered" evidence="3">
    <location>
        <begin position="14"/>
        <end position="37"/>
    </location>
</feature>
<name>E0VKR9_PEDHC</name>
<dbReference type="Proteomes" id="UP000009046">
    <property type="component" value="Unassembled WGS sequence"/>
</dbReference>
<dbReference type="HOGENOM" id="CLU_010739_1_0_1"/>
<dbReference type="SUPFAM" id="SSF111347">
    <property type="entry name" value="Rap/Ran-GAP"/>
    <property type="match status" value="1"/>
</dbReference>
<feature type="domain" description="Rap-GAP" evidence="4">
    <location>
        <begin position="147"/>
        <end position="360"/>
    </location>
</feature>